<reference evidence="3" key="1">
    <citation type="submission" date="2024-06" db="EMBL/GenBank/DDBJ databases">
        <title>Draft Genome Sequences of Epichloe bromicola Strains Isolated from Elymus ciliaris.</title>
        <authorList>
            <consortium name="Epichloe bromicola genome sequencing consortium"/>
            <person name="Miura A."/>
            <person name="Imano S."/>
            <person name="Ashida A."/>
            <person name="Sato I."/>
            <person name="Chiba S."/>
            <person name="Tanaka A."/>
            <person name="Camagna M."/>
            <person name="Takemoto D."/>
        </authorList>
    </citation>
    <scope>NUCLEOTIDE SEQUENCE [LARGE SCALE GENOMIC DNA]</scope>
    <source>
        <strain evidence="3">DP</strain>
    </source>
</reference>
<comment type="caution">
    <text evidence="2">The sequence shown here is derived from an EMBL/GenBank/DDBJ whole genome shotgun (WGS) entry which is preliminary data.</text>
</comment>
<dbReference type="EMBL" id="BAAFGZ010000250">
    <property type="protein sequence ID" value="GAB0137139.1"/>
    <property type="molecule type" value="Genomic_DNA"/>
</dbReference>
<keyword evidence="3" id="KW-1185">Reference proteome</keyword>
<feature type="region of interest" description="Disordered" evidence="1">
    <location>
        <begin position="684"/>
        <end position="788"/>
    </location>
</feature>
<feature type="region of interest" description="Disordered" evidence="1">
    <location>
        <begin position="431"/>
        <end position="550"/>
    </location>
</feature>
<proteinExistence type="predicted"/>
<accession>A0ABQ0CUL5</accession>
<feature type="compositionally biased region" description="Polar residues" evidence="1">
    <location>
        <begin position="229"/>
        <end position="253"/>
    </location>
</feature>
<evidence type="ECO:0008006" key="4">
    <source>
        <dbReference type="Google" id="ProtNLM"/>
    </source>
</evidence>
<protein>
    <recommendedName>
        <fullName evidence="4">DNA (cytosine-5)-methyltransferase 1 replication foci domain-containing protein</fullName>
    </recommendedName>
</protein>
<name>A0ABQ0CUL5_9HYPO</name>
<gene>
    <name evidence="2" type="primary">g5419</name>
    <name evidence="2" type="ORF">EsDP_00005419</name>
</gene>
<evidence type="ECO:0000313" key="3">
    <source>
        <dbReference type="Proteomes" id="UP001562357"/>
    </source>
</evidence>
<evidence type="ECO:0000256" key="1">
    <source>
        <dbReference type="SAM" id="MobiDB-lite"/>
    </source>
</evidence>
<feature type="compositionally biased region" description="Acidic residues" evidence="1">
    <location>
        <begin position="536"/>
        <end position="550"/>
    </location>
</feature>
<feature type="region of interest" description="Disordered" evidence="1">
    <location>
        <begin position="226"/>
        <end position="285"/>
    </location>
</feature>
<evidence type="ECO:0000313" key="2">
    <source>
        <dbReference type="EMBL" id="GAB0137139.1"/>
    </source>
</evidence>
<feature type="compositionally biased region" description="Polar residues" evidence="1">
    <location>
        <begin position="260"/>
        <end position="276"/>
    </location>
</feature>
<organism evidence="2 3">
    <name type="scientific">Epichloe bromicola</name>
    <dbReference type="NCBI Taxonomy" id="79588"/>
    <lineage>
        <taxon>Eukaryota</taxon>
        <taxon>Fungi</taxon>
        <taxon>Dikarya</taxon>
        <taxon>Ascomycota</taxon>
        <taxon>Pezizomycotina</taxon>
        <taxon>Sordariomycetes</taxon>
        <taxon>Hypocreomycetidae</taxon>
        <taxon>Hypocreales</taxon>
        <taxon>Clavicipitaceae</taxon>
        <taxon>Epichloe</taxon>
    </lineage>
</organism>
<sequence length="788" mass="88549">MAGRRRRASTSSVESESESDARWRQESSVVRSIPKDKPSDDWPIFELANAIVLGKDGQTIENALHVEKMGPFIVRGHLVIDEPSQKTHQIRKSTLYSIGESDDHRPLIWVSGQGGWYEIDPCRAYRPVYNKMCEATTMYYTLLDIYNERPSKKIKKGKNPTLMDELGPVFHKYAARIGDGSTFEEVVARAREHASFFVDRLSQNDGIFDWTTTAFYKWIKSEHAERENNATASETKQQRSYPSHPSEAQNSSRENARALSRSSSVDVTDGNISQTGRIKRGLARSATPRIVDKHAAQPDTQPSASAADVTARSVVPLYEWSDKDNSPTSPLQSVLATFADCFDALAPSKRGMTLSGTLTRLYFNYTFPTYKDARVGSYKRPVQEWIHYYSKALLHVLDERYRRHEIYTELQELAKTELELLAYKPLEFPPKVITPRKSQPRKGTAGQTPSTPIQTLNNHNYSGSDSPRPMGKRPTRTPGKSSLRPRVPKKRPRNEYESDSPGGSEAPGHARKSHYFDNGEFLDYGMDMDNVQPLDPGDENDADDDIIDPDAQERYDLEPIRLVIRAEKIPESSPRGPDDTWACDQEDCDYIVRGADQEDCQDRIRQHFRDHEQQLTRVNLAMSEGARGHMPIKYAYFPPFLILIYFQSPHCPPPPSRPVISSSYPTSSSAHPLSYPVPPLPLPLPSATPASPRSLFRDIPSPDLSGTSRDRSRALVERFNCNPSPSLPNPHTTTTTTTGNLTHSQSPTRQDQAHSRRSDGSANPADQEEVDSVTLCSDSDGTEHHPPT</sequence>
<feature type="compositionally biased region" description="Polar residues" evidence="1">
    <location>
        <begin position="445"/>
        <end position="465"/>
    </location>
</feature>
<feature type="region of interest" description="Disordered" evidence="1">
    <location>
        <begin position="1"/>
        <end position="36"/>
    </location>
</feature>
<feature type="compositionally biased region" description="Polar residues" evidence="1">
    <location>
        <begin position="739"/>
        <end position="750"/>
    </location>
</feature>
<dbReference type="Proteomes" id="UP001562357">
    <property type="component" value="Unassembled WGS sequence"/>
</dbReference>